<protein>
    <recommendedName>
        <fullName evidence="1">AB hydrolase-1 domain-containing protein</fullName>
    </recommendedName>
</protein>
<dbReference type="PANTHER" id="PTHR43798">
    <property type="entry name" value="MONOACYLGLYCEROL LIPASE"/>
    <property type="match status" value="1"/>
</dbReference>
<comment type="caution">
    <text evidence="2">The sequence shown here is derived from an EMBL/GenBank/DDBJ whole genome shotgun (WGS) entry which is preliminary data.</text>
</comment>
<sequence>MDFSWSMQSITNRILRSAIETLMLNGRRSRLGYVNSAVSAGGYNWSFLEKSSNDDTKPVVVFVHGFSSEKDSWLNVAAHVTSARVLIPDLPGHGLTSPMSPSDNFGAMQQVRNLKSFLDATVGPDTPVHLVGCSMGGLISGVFAATYPEKLHSLTLVCPAGISMPRKSPVLRLYEDEGVNIMRGGTVDELVDMIKYTSHQPAGAVIEAPTGMRRIFFSLMASYRAERMPVIEKILTDMMRDQTALEENLHRIRAKTVLLWGENDKILDVSCLERVQGKLKADTIVVPQCGHLVQHTVPELCASVINRLVEETSPVPSEELASNVSLA</sequence>
<gene>
    <name evidence="2" type="ORF">Ae201684_015866</name>
</gene>
<dbReference type="Proteomes" id="UP000481153">
    <property type="component" value="Unassembled WGS sequence"/>
</dbReference>
<dbReference type="VEuPathDB" id="FungiDB:AeMF1_016892"/>
<accession>A0A6G0WEN0</accession>
<feature type="domain" description="AB hydrolase-1" evidence="1">
    <location>
        <begin position="60"/>
        <end position="302"/>
    </location>
</feature>
<dbReference type="InterPro" id="IPR029058">
    <property type="entry name" value="AB_hydrolase_fold"/>
</dbReference>
<organism evidence="2 3">
    <name type="scientific">Aphanomyces euteiches</name>
    <dbReference type="NCBI Taxonomy" id="100861"/>
    <lineage>
        <taxon>Eukaryota</taxon>
        <taxon>Sar</taxon>
        <taxon>Stramenopiles</taxon>
        <taxon>Oomycota</taxon>
        <taxon>Saprolegniomycetes</taxon>
        <taxon>Saprolegniales</taxon>
        <taxon>Verrucalvaceae</taxon>
        <taxon>Aphanomyces</taxon>
    </lineage>
</organism>
<dbReference type="Gene3D" id="3.40.50.1820">
    <property type="entry name" value="alpha/beta hydrolase"/>
    <property type="match status" value="1"/>
</dbReference>
<dbReference type="InterPro" id="IPR050266">
    <property type="entry name" value="AB_hydrolase_sf"/>
</dbReference>
<dbReference type="SUPFAM" id="SSF53474">
    <property type="entry name" value="alpha/beta-Hydrolases"/>
    <property type="match status" value="1"/>
</dbReference>
<evidence type="ECO:0000259" key="1">
    <source>
        <dbReference type="Pfam" id="PF12697"/>
    </source>
</evidence>
<dbReference type="PRINTS" id="PR00111">
    <property type="entry name" value="ABHYDROLASE"/>
</dbReference>
<dbReference type="InterPro" id="IPR000073">
    <property type="entry name" value="AB_hydrolase_1"/>
</dbReference>
<reference evidence="2 3" key="1">
    <citation type="submission" date="2019-07" db="EMBL/GenBank/DDBJ databases">
        <title>Genomics analysis of Aphanomyces spp. identifies a new class of oomycete effector associated with host adaptation.</title>
        <authorList>
            <person name="Gaulin E."/>
        </authorList>
    </citation>
    <scope>NUCLEOTIDE SEQUENCE [LARGE SCALE GENOMIC DNA]</scope>
    <source>
        <strain evidence="2 3">ATCC 201684</strain>
    </source>
</reference>
<dbReference type="AlphaFoldDB" id="A0A6G0WEN0"/>
<evidence type="ECO:0000313" key="3">
    <source>
        <dbReference type="Proteomes" id="UP000481153"/>
    </source>
</evidence>
<keyword evidence="3" id="KW-1185">Reference proteome</keyword>
<dbReference type="EMBL" id="VJMJ01000234">
    <property type="protein sequence ID" value="KAF0725713.1"/>
    <property type="molecule type" value="Genomic_DNA"/>
</dbReference>
<name>A0A6G0WEN0_9STRA</name>
<evidence type="ECO:0000313" key="2">
    <source>
        <dbReference type="EMBL" id="KAF0725713.1"/>
    </source>
</evidence>
<dbReference type="GO" id="GO:0016020">
    <property type="term" value="C:membrane"/>
    <property type="evidence" value="ECO:0007669"/>
    <property type="project" value="TreeGrafter"/>
</dbReference>
<proteinExistence type="predicted"/>
<dbReference type="PANTHER" id="PTHR43798:SF33">
    <property type="entry name" value="HYDROLASE, PUTATIVE (AFU_ORTHOLOGUE AFUA_2G14860)-RELATED"/>
    <property type="match status" value="1"/>
</dbReference>
<dbReference type="Pfam" id="PF12697">
    <property type="entry name" value="Abhydrolase_6"/>
    <property type="match status" value="1"/>
</dbReference>